<sequence length="143" mass="16704">MCGHCELCVNSGGVLLWDGKDCRVVRVEDADYPGFCRVIWRDHIREMTDLIPSQRSSIMEVVFGVELVIRQLFLPHKINLASFGNMTPHLHWHVIPRWSDDRHFPEPIWGKTQQIKLPERNKVSDETLALELKNHFLRENIHG</sequence>
<dbReference type="PROSITE" id="PS51084">
    <property type="entry name" value="HIT_2"/>
    <property type="match status" value="1"/>
</dbReference>
<protein>
    <submittedName>
        <fullName evidence="3">HIT family protein</fullName>
    </submittedName>
</protein>
<proteinExistence type="predicted"/>
<evidence type="ECO:0000313" key="4">
    <source>
        <dbReference type="Proteomes" id="UP000739411"/>
    </source>
</evidence>
<name>A0A935MZW9_9RHOO</name>
<comment type="caution">
    <text evidence="3">The sequence shown here is derived from an EMBL/GenBank/DDBJ whole genome shotgun (WGS) entry which is preliminary data.</text>
</comment>
<evidence type="ECO:0000313" key="3">
    <source>
        <dbReference type="EMBL" id="MBK7417291.1"/>
    </source>
</evidence>
<dbReference type="PIRSF" id="PIRSF000714">
    <property type="entry name" value="HIT"/>
    <property type="match status" value="1"/>
</dbReference>
<feature type="short sequence motif" description="Histidine triad motif" evidence="1">
    <location>
        <begin position="89"/>
        <end position="93"/>
    </location>
</feature>
<dbReference type="Gene3D" id="3.30.428.10">
    <property type="entry name" value="HIT-like"/>
    <property type="match status" value="1"/>
</dbReference>
<dbReference type="InterPro" id="IPR011146">
    <property type="entry name" value="HIT-like"/>
</dbReference>
<gene>
    <name evidence="3" type="ORF">IPJ38_21560</name>
</gene>
<evidence type="ECO:0000256" key="1">
    <source>
        <dbReference type="PROSITE-ProRule" id="PRU00464"/>
    </source>
</evidence>
<dbReference type="Pfam" id="PF01230">
    <property type="entry name" value="HIT"/>
    <property type="match status" value="1"/>
</dbReference>
<accession>A0A935MZW9</accession>
<dbReference type="GO" id="GO:0003824">
    <property type="term" value="F:catalytic activity"/>
    <property type="evidence" value="ECO:0007669"/>
    <property type="project" value="InterPro"/>
</dbReference>
<evidence type="ECO:0000259" key="2">
    <source>
        <dbReference type="PROSITE" id="PS51084"/>
    </source>
</evidence>
<dbReference type="InterPro" id="IPR026026">
    <property type="entry name" value="HIT_Hint"/>
</dbReference>
<dbReference type="Proteomes" id="UP000739411">
    <property type="component" value="Unassembled WGS sequence"/>
</dbReference>
<dbReference type="InterPro" id="IPR036265">
    <property type="entry name" value="HIT-like_sf"/>
</dbReference>
<dbReference type="EMBL" id="JADJMS010000051">
    <property type="protein sequence ID" value="MBK7417291.1"/>
    <property type="molecule type" value="Genomic_DNA"/>
</dbReference>
<organism evidence="3 4">
    <name type="scientific">Candidatus Dechloromonas phosphorivorans</name>
    <dbReference type="NCBI Taxonomy" id="2899244"/>
    <lineage>
        <taxon>Bacteria</taxon>
        <taxon>Pseudomonadati</taxon>
        <taxon>Pseudomonadota</taxon>
        <taxon>Betaproteobacteria</taxon>
        <taxon>Rhodocyclales</taxon>
        <taxon>Azonexaceae</taxon>
        <taxon>Dechloromonas</taxon>
    </lineage>
</organism>
<dbReference type="AlphaFoldDB" id="A0A935MZW9"/>
<feature type="domain" description="HIT" evidence="2">
    <location>
        <begin position="33"/>
        <end position="104"/>
    </location>
</feature>
<reference evidence="3 4" key="1">
    <citation type="submission" date="2020-10" db="EMBL/GenBank/DDBJ databases">
        <title>Connecting structure to function with the recovery of over 1000 high-quality activated sludge metagenome-assembled genomes encoding full-length rRNA genes using long-read sequencing.</title>
        <authorList>
            <person name="Singleton C.M."/>
            <person name="Petriglieri F."/>
            <person name="Kristensen J.M."/>
            <person name="Kirkegaard R.H."/>
            <person name="Michaelsen T.Y."/>
            <person name="Andersen M.H."/>
            <person name="Karst S.M."/>
            <person name="Dueholm M.S."/>
            <person name="Nielsen P.H."/>
            <person name="Albertsen M."/>
        </authorList>
    </citation>
    <scope>NUCLEOTIDE SEQUENCE [LARGE SCALE GENOMIC DNA]</scope>
    <source>
        <strain evidence="3">EsbW_18-Q3-R4-48_BATAC.463</strain>
    </source>
</reference>
<dbReference type="SUPFAM" id="SSF54197">
    <property type="entry name" value="HIT-like"/>
    <property type="match status" value="1"/>
</dbReference>